<evidence type="ECO:0000313" key="14">
    <source>
        <dbReference type="Proteomes" id="UP001596016"/>
    </source>
</evidence>
<evidence type="ECO:0000256" key="3">
    <source>
        <dbReference type="ARBA" id="ARBA00022448"/>
    </source>
</evidence>
<feature type="compositionally biased region" description="Low complexity" evidence="10">
    <location>
        <begin position="195"/>
        <end position="224"/>
    </location>
</feature>
<keyword evidence="8 11" id="KW-1133">Transmembrane helix</keyword>
<sequence>MNARPDVAWSQQVARSSASHLVLWTTAAALALGAHAGTAWWILQEPPVIPAEAGGEPAIMIDLAPVAMAPAAVEEEISPDLVESVAAEALPTPVDVEPVEPVEVAEAVPVPVETPPETEVAEPVEPDEVVPVDIAEPVEEPVEVEPVEEPLDIAEPVDPIEEMVIARLENVEVPLPIVRPAPPKPQVKKQRQKPPQKQQSAPSRDATRAQARVQQEARQVAAPQTNRGGSSVSPARWQSRLMAHLERRKRYPAEARRQRKEGVAQVRFTIDGNGNVQSVALTRSSGVAELDQEVVAMVRRASPVPAPPPGINRTIVVPVRFNVR</sequence>
<keyword evidence="5" id="KW-0997">Cell inner membrane</keyword>
<feature type="transmembrane region" description="Helical" evidence="11">
    <location>
        <begin position="21"/>
        <end position="43"/>
    </location>
</feature>
<dbReference type="PANTHER" id="PTHR33446">
    <property type="entry name" value="PROTEIN TONB-RELATED"/>
    <property type="match status" value="1"/>
</dbReference>
<dbReference type="Pfam" id="PF03544">
    <property type="entry name" value="TonB_C"/>
    <property type="match status" value="1"/>
</dbReference>
<dbReference type="SUPFAM" id="SSF74653">
    <property type="entry name" value="TolA/TonB C-terminal domain"/>
    <property type="match status" value="1"/>
</dbReference>
<evidence type="ECO:0000256" key="2">
    <source>
        <dbReference type="ARBA" id="ARBA00006555"/>
    </source>
</evidence>
<keyword evidence="14" id="KW-1185">Reference proteome</keyword>
<dbReference type="PROSITE" id="PS52015">
    <property type="entry name" value="TONB_CTD"/>
    <property type="match status" value="1"/>
</dbReference>
<evidence type="ECO:0000259" key="12">
    <source>
        <dbReference type="PROSITE" id="PS52015"/>
    </source>
</evidence>
<proteinExistence type="inferred from homology"/>
<dbReference type="Proteomes" id="UP001596016">
    <property type="component" value="Unassembled WGS sequence"/>
</dbReference>
<keyword evidence="9 11" id="KW-0472">Membrane</keyword>
<name>A0ABW0GZ72_9HYPH</name>
<evidence type="ECO:0000256" key="1">
    <source>
        <dbReference type="ARBA" id="ARBA00004383"/>
    </source>
</evidence>
<reference evidence="14" key="1">
    <citation type="journal article" date="2019" name="Int. J. Syst. Evol. Microbiol.">
        <title>The Global Catalogue of Microorganisms (GCM) 10K type strain sequencing project: providing services to taxonomists for standard genome sequencing and annotation.</title>
        <authorList>
            <consortium name="The Broad Institute Genomics Platform"/>
            <consortium name="The Broad Institute Genome Sequencing Center for Infectious Disease"/>
            <person name="Wu L."/>
            <person name="Ma J."/>
        </authorList>
    </citation>
    <scope>NUCLEOTIDE SEQUENCE [LARGE SCALE GENOMIC DNA]</scope>
    <source>
        <strain evidence="14">CGMCC 4.1415</strain>
    </source>
</reference>
<keyword evidence="3" id="KW-0813">Transport</keyword>
<evidence type="ECO:0000256" key="8">
    <source>
        <dbReference type="ARBA" id="ARBA00022989"/>
    </source>
</evidence>
<keyword evidence="7" id="KW-0653">Protein transport</keyword>
<evidence type="ECO:0000256" key="10">
    <source>
        <dbReference type="SAM" id="MobiDB-lite"/>
    </source>
</evidence>
<evidence type="ECO:0000256" key="7">
    <source>
        <dbReference type="ARBA" id="ARBA00022927"/>
    </source>
</evidence>
<organism evidence="13 14">
    <name type="scientific">Aquamicrobium segne</name>
    <dbReference type="NCBI Taxonomy" id="469547"/>
    <lineage>
        <taxon>Bacteria</taxon>
        <taxon>Pseudomonadati</taxon>
        <taxon>Pseudomonadota</taxon>
        <taxon>Alphaproteobacteria</taxon>
        <taxon>Hyphomicrobiales</taxon>
        <taxon>Phyllobacteriaceae</taxon>
        <taxon>Aquamicrobium</taxon>
    </lineage>
</organism>
<dbReference type="NCBIfam" id="TIGR01352">
    <property type="entry name" value="tonB_Cterm"/>
    <property type="match status" value="1"/>
</dbReference>
<dbReference type="InterPro" id="IPR006260">
    <property type="entry name" value="TonB/TolA_C"/>
</dbReference>
<dbReference type="Gene3D" id="3.30.1150.10">
    <property type="match status" value="1"/>
</dbReference>
<protein>
    <submittedName>
        <fullName evidence="13">TonB family protein</fullName>
    </submittedName>
</protein>
<evidence type="ECO:0000313" key="13">
    <source>
        <dbReference type="EMBL" id="MFC5386960.1"/>
    </source>
</evidence>
<comment type="subcellular location">
    <subcellularLocation>
        <location evidence="1">Cell inner membrane</location>
        <topology evidence="1">Single-pass membrane protein</topology>
        <orientation evidence="1">Periplasmic side</orientation>
    </subcellularLocation>
</comment>
<gene>
    <name evidence="13" type="ORF">ACFPLB_13415</name>
</gene>
<keyword evidence="4" id="KW-1003">Cell membrane</keyword>
<keyword evidence="6 11" id="KW-0812">Transmembrane</keyword>
<evidence type="ECO:0000256" key="6">
    <source>
        <dbReference type="ARBA" id="ARBA00022692"/>
    </source>
</evidence>
<dbReference type="PANTHER" id="PTHR33446:SF2">
    <property type="entry name" value="PROTEIN TONB"/>
    <property type="match status" value="1"/>
</dbReference>
<feature type="region of interest" description="Disordered" evidence="10">
    <location>
        <begin position="176"/>
        <end position="235"/>
    </location>
</feature>
<evidence type="ECO:0000256" key="5">
    <source>
        <dbReference type="ARBA" id="ARBA00022519"/>
    </source>
</evidence>
<dbReference type="EMBL" id="JBHSLL010000050">
    <property type="protein sequence ID" value="MFC5386960.1"/>
    <property type="molecule type" value="Genomic_DNA"/>
</dbReference>
<dbReference type="InterPro" id="IPR037682">
    <property type="entry name" value="TonB_C"/>
</dbReference>
<evidence type="ECO:0000256" key="9">
    <source>
        <dbReference type="ARBA" id="ARBA00023136"/>
    </source>
</evidence>
<evidence type="ECO:0000256" key="4">
    <source>
        <dbReference type="ARBA" id="ARBA00022475"/>
    </source>
</evidence>
<dbReference type="InterPro" id="IPR051045">
    <property type="entry name" value="TonB-dependent_transducer"/>
</dbReference>
<dbReference type="RefSeq" id="WP_378230440.1">
    <property type="nucleotide sequence ID" value="NZ_JBHSLL010000050.1"/>
</dbReference>
<evidence type="ECO:0000256" key="11">
    <source>
        <dbReference type="SAM" id="Phobius"/>
    </source>
</evidence>
<comment type="caution">
    <text evidence="13">The sequence shown here is derived from an EMBL/GenBank/DDBJ whole genome shotgun (WGS) entry which is preliminary data.</text>
</comment>
<accession>A0ABW0GZ72</accession>
<feature type="domain" description="TonB C-terminal" evidence="12">
    <location>
        <begin position="236"/>
        <end position="324"/>
    </location>
</feature>
<comment type="similarity">
    <text evidence="2">Belongs to the TonB family.</text>
</comment>